<dbReference type="Gene3D" id="1.10.10.10">
    <property type="entry name" value="Winged helix-like DNA-binding domain superfamily/Winged helix DNA-binding domain"/>
    <property type="match status" value="1"/>
</dbReference>
<sequence>MTESTTLTVHGERELAARTAMLFGETTREFFCAANDLHTWARPEARKAMVRRLRPRAAAGVVVRKLYTPAVLAEEDQRSHLFDVAEAGGQVRVRAASLPHETIIIDRRVMILAGRNGSRGREFTITTAPALVGGVYALMCATWDAGTPFTEYLRREAGTVGLDADSQSVLRALAAGLTDAAGARRVGMSVRTYRRRVAELMTALEADSRFQAGVNASRRGLTGS</sequence>
<dbReference type="InterPro" id="IPR016032">
    <property type="entry name" value="Sig_transdc_resp-reg_C-effctor"/>
</dbReference>
<comment type="caution">
    <text evidence="1">The sequence shown here is derived from an EMBL/GenBank/DDBJ whole genome shotgun (WGS) entry which is preliminary data.</text>
</comment>
<evidence type="ECO:0000313" key="1">
    <source>
        <dbReference type="EMBL" id="MFH8544383.1"/>
    </source>
</evidence>
<keyword evidence="1" id="KW-0238">DNA-binding</keyword>
<dbReference type="PANTHER" id="PTHR34293">
    <property type="entry name" value="HTH-TYPE TRANSCRIPTIONAL REGULATOR TRMBL2"/>
    <property type="match status" value="1"/>
</dbReference>
<dbReference type="Proteomes" id="UP001610818">
    <property type="component" value="Unassembled WGS sequence"/>
</dbReference>
<gene>
    <name evidence="1" type="ORF">ACH4F9_05145</name>
</gene>
<dbReference type="EMBL" id="JBIRGQ010000001">
    <property type="protein sequence ID" value="MFH8544383.1"/>
    <property type="molecule type" value="Genomic_DNA"/>
</dbReference>
<name>A0ABW7QI57_9ACTN</name>
<keyword evidence="2" id="KW-1185">Reference proteome</keyword>
<reference evidence="1 2" key="1">
    <citation type="submission" date="2024-10" db="EMBL/GenBank/DDBJ databases">
        <title>The Natural Products Discovery Center: Release of the First 8490 Sequenced Strains for Exploring Actinobacteria Biosynthetic Diversity.</title>
        <authorList>
            <person name="Kalkreuter E."/>
            <person name="Kautsar S.A."/>
            <person name="Yang D."/>
            <person name="Bader C.D."/>
            <person name="Teijaro C.N."/>
            <person name="Fluegel L."/>
            <person name="Davis C.M."/>
            <person name="Simpson J.R."/>
            <person name="Lauterbach L."/>
            <person name="Steele A.D."/>
            <person name="Gui C."/>
            <person name="Meng S."/>
            <person name="Li G."/>
            <person name="Viehrig K."/>
            <person name="Ye F."/>
            <person name="Su P."/>
            <person name="Kiefer A.F."/>
            <person name="Nichols A."/>
            <person name="Cepeda A.J."/>
            <person name="Yan W."/>
            <person name="Fan B."/>
            <person name="Jiang Y."/>
            <person name="Adhikari A."/>
            <person name="Zheng C.-J."/>
            <person name="Schuster L."/>
            <person name="Cowan T.M."/>
            <person name="Smanski M.J."/>
            <person name="Chevrette M.G."/>
            <person name="De Carvalho L.P.S."/>
            <person name="Shen B."/>
        </authorList>
    </citation>
    <scope>NUCLEOTIDE SEQUENCE [LARGE SCALE GENOMIC DNA]</scope>
    <source>
        <strain evidence="1 2">NPDC017990</strain>
    </source>
</reference>
<evidence type="ECO:0000313" key="2">
    <source>
        <dbReference type="Proteomes" id="UP001610818"/>
    </source>
</evidence>
<dbReference type="InterPro" id="IPR036388">
    <property type="entry name" value="WH-like_DNA-bd_sf"/>
</dbReference>
<dbReference type="PANTHER" id="PTHR34293:SF1">
    <property type="entry name" value="HTH-TYPE TRANSCRIPTIONAL REGULATOR TRMBL2"/>
    <property type="match status" value="1"/>
</dbReference>
<accession>A0ABW7QI57</accession>
<dbReference type="GO" id="GO:0003677">
    <property type="term" value="F:DNA binding"/>
    <property type="evidence" value="ECO:0007669"/>
    <property type="project" value="UniProtKB-KW"/>
</dbReference>
<dbReference type="InterPro" id="IPR051797">
    <property type="entry name" value="TrmB-like"/>
</dbReference>
<proteinExistence type="predicted"/>
<protein>
    <submittedName>
        <fullName evidence="1">DNA-binding response regulator</fullName>
    </submittedName>
</protein>
<dbReference type="RefSeq" id="WP_397708040.1">
    <property type="nucleotide sequence ID" value="NZ_JBIRGN010000001.1"/>
</dbReference>
<dbReference type="SUPFAM" id="SSF46894">
    <property type="entry name" value="C-terminal effector domain of the bipartite response regulators"/>
    <property type="match status" value="1"/>
</dbReference>
<organism evidence="1 2">
    <name type="scientific">Streptomyces longisporoflavus</name>
    <dbReference type="NCBI Taxonomy" id="28044"/>
    <lineage>
        <taxon>Bacteria</taxon>
        <taxon>Bacillati</taxon>
        <taxon>Actinomycetota</taxon>
        <taxon>Actinomycetes</taxon>
        <taxon>Kitasatosporales</taxon>
        <taxon>Streptomycetaceae</taxon>
        <taxon>Streptomyces</taxon>
    </lineage>
</organism>